<dbReference type="InterPro" id="IPR051598">
    <property type="entry name" value="TSUP/Inactive_protease-like"/>
</dbReference>
<evidence type="ECO:0000256" key="6">
    <source>
        <dbReference type="RuleBase" id="RU363041"/>
    </source>
</evidence>
<reference evidence="8 9" key="1">
    <citation type="journal article" date="2012" name="J. Bacteriol.">
        <title>Genome Sequence of the Antarctic Psychrophile Bacterium Planococcus antarcticus DSM 14505.</title>
        <authorList>
            <person name="Margolles A."/>
            <person name="Gueimonde M."/>
            <person name="Sanchez B."/>
        </authorList>
    </citation>
    <scope>NUCLEOTIDE SEQUENCE [LARGE SCALE GENOMIC DNA]</scope>
    <source>
        <strain evidence="8 9">DSM 14505</strain>
    </source>
</reference>
<feature type="transmembrane region" description="Helical" evidence="6">
    <location>
        <begin position="216"/>
        <end position="237"/>
    </location>
</feature>
<feature type="transmembrane region" description="Helical" evidence="6">
    <location>
        <begin position="81"/>
        <end position="97"/>
    </location>
</feature>
<keyword evidence="4 6" id="KW-1133">Transmembrane helix</keyword>
<evidence type="ECO:0000256" key="5">
    <source>
        <dbReference type="ARBA" id="ARBA00023136"/>
    </source>
</evidence>
<dbReference type="EMBL" id="CP016534">
    <property type="protein sequence ID" value="ANU11546.1"/>
    <property type="molecule type" value="Genomic_DNA"/>
</dbReference>
<evidence type="ECO:0000313" key="9">
    <source>
        <dbReference type="Proteomes" id="UP000004725"/>
    </source>
</evidence>
<sequence length="275" mass="29863">MIFLIMAFVGVISGIVGALIGLGGGVILVPALLFLGTSFAFFPELSPQKIVGLSVIMMIFTGLSSTLAYMKVRTVDYKSGLIFFAGSAPGTVIGAFVNKNLDLPSFNLYFGILLVFLSLLLMMRDHLKAVHWFVDNGRKTTFTDNEDKQYIYGYPIWFALILTFFVGFASGLFGIGGGSIIVPAMILLFLFPPHVAIGTSMFMVFLSALVNSVTHIALGHVPWIYTIAVIPGAYIGAKIGARLNKRLDSEMLVTILRIVLLVLGLRSIYEGIFSS</sequence>
<evidence type="ECO:0000313" key="10">
    <source>
        <dbReference type="Proteomes" id="UP000092661"/>
    </source>
</evidence>
<keyword evidence="10" id="KW-1185">Reference proteome</keyword>
<feature type="transmembrane region" description="Helical" evidence="6">
    <location>
        <begin position="106"/>
        <end position="123"/>
    </location>
</feature>
<dbReference type="Proteomes" id="UP000092661">
    <property type="component" value="Chromosome"/>
</dbReference>
<accession>A0A1C7DJ68</accession>
<keyword evidence="6" id="KW-1003">Cell membrane</keyword>
<dbReference type="EMBL" id="AJYB01000009">
    <property type="protein sequence ID" value="EIM08150.1"/>
    <property type="molecule type" value="Genomic_DNA"/>
</dbReference>
<comment type="subcellular location">
    <subcellularLocation>
        <location evidence="6">Cell membrane</location>
        <topology evidence="6">Multi-pass membrane protein</topology>
    </subcellularLocation>
    <subcellularLocation>
        <location evidence="1">Membrane</location>
        <topology evidence="1">Multi-pass membrane protein</topology>
    </subcellularLocation>
</comment>
<dbReference type="eggNOG" id="COG0730">
    <property type="taxonomic scope" value="Bacteria"/>
</dbReference>
<dbReference type="OrthoDB" id="9780109at2"/>
<reference evidence="7" key="3">
    <citation type="submission" date="2016-10" db="EMBL/GenBank/DDBJ databases">
        <authorList>
            <person name="See-Too W.S."/>
        </authorList>
    </citation>
    <scope>NUCLEOTIDE SEQUENCE</scope>
    <source>
        <strain evidence="7">DSM 14505</strain>
    </source>
</reference>
<dbReference type="PANTHER" id="PTHR43701">
    <property type="entry name" value="MEMBRANE TRANSPORTER PROTEIN MJ0441-RELATED"/>
    <property type="match status" value="1"/>
</dbReference>
<keyword evidence="5 6" id="KW-0472">Membrane</keyword>
<evidence type="ECO:0000313" key="8">
    <source>
        <dbReference type="EMBL" id="EIM08150.1"/>
    </source>
</evidence>
<name>A0A1C7DJ68_9BACL</name>
<dbReference type="InterPro" id="IPR002781">
    <property type="entry name" value="TM_pro_TauE-like"/>
</dbReference>
<protein>
    <recommendedName>
        <fullName evidence="6">Probable membrane transporter protein</fullName>
    </recommendedName>
</protein>
<dbReference type="Proteomes" id="UP000004725">
    <property type="component" value="Unassembled WGS sequence"/>
</dbReference>
<feature type="transmembrane region" description="Helical" evidence="6">
    <location>
        <begin position="249"/>
        <end position="269"/>
    </location>
</feature>
<dbReference type="KEGG" id="pana:BBH88_15320"/>
<feature type="transmembrane region" description="Helical" evidence="6">
    <location>
        <begin position="50"/>
        <end position="69"/>
    </location>
</feature>
<keyword evidence="3 6" id="KW-0812">Transmembrane</keyword>
<comment type="similarity">
    <text evidence="2 6">Belongs to the 4-toluene sulfonate uptake permease (TSUP) (TC 2.A.102) family.</text>
</comment>
<dbReference type="AlphaFoldDB" id="A0A1C7DJ68"/>
<dbReference type="Pfam" id="PF01925">
    <property type="entry name" value="TauE"/>
    <property type="match status" value="1"/>
</dbReference>
<feature type="transmembrane region" description="Helical" evidence="6">
    <location>
        <begin position="154"/>
        <end position="175"/>
    </location>
</feature>
<feature type="transmembrane region" description="Helical" evidence="6">
    <location>
        <begin position="187"/>
        <end position="210"/>
    </location>
</feature>
<dbReference type="PANTHER" id="PTHR43701:SF2">
    <property type="entry name" value="MEMBRANE TRANSPORTER PROTEIN YJNA-RELATED"/>
    <property type="match status" value="1"/>
</dbReference>
<evidence type="ECO:0000256" key="4">
    <source>
        <dbReference type="ARBA" id="ARBA00022989"/>
    </source>
</evidence>
<dbReference type="RefSeq" id="WP_006828510.1">
    <property type="nucleotide sequence ID" value="NZ_AJYB01000009.1"/>
</dbReference>
<reference evidence="10" key="2">
    <citation type="submission" date="2016-07" db="EMBL/GenBank/DDBJ databases">
        <authorList>
            <person name="See-Too W.S."/>
        </authorList>
    </citation>
    <scope>NUCLEOTIDE SEQUENCE [LARGE SCALE GENOMIC DNA]</scope>
    <source>
        <strain evidence="10">DSM 14505</strain>
    </source>
</reference>
<evidence type="ECO:0000256" key="1">
    <source>
        <dbReference type="ARBA" id="ARBA00004141"/>
    </source>
</evidence>
<evidence type="ECO:0000256" key="3">
    <source>
        <dbReference type="ARBA" id="ARBA00022692"/>
    </source>
</evidence>
<organism evidence="8 9">
    <name type="scientific">Planococcus antarcticus DSM 14505</name>
    <dbReference type="NCBI Taxonomy" id="1185653"/>
    <lineage>
        <taxon>Bacteria</taxon>
        <taxon>Bacillati</taxon>
        <taxon>Bacillota</taxon>
        <taxon>Bacilli</taxon>
        <taxon>Bacillales</taxon>
        <taxon>Caryophanaceae</taxon>
        <taxon>Planococcus</taxon>
    </lineage>
</organism>
<evidence type="ECO:0000256" key="2">
    <source>
        <dbReference type="ARBA" id="ARBA00009142"/>
    </source>
</evidence>
<proteinExistence type="inferred from homology"/>
<dbReference type="GO" id="GO:0005886">
    <property type="term" value="C:plasma membrane"/>
    <property type="evidence" value="ECO:0007669"/>
    <property type="project" value="UniProtKB-SubCell"/>
</dbReference>
<evidence type="ECO:0000313" key="7">
    <source>
        <dbReference type="EMBL" id="ANU11546.1"/>
    </source>
</evidence>
<gene>
    <name evidence="8" type="ORF">A1A1_02460</name>
    <name evidence="7" type="ORF">BBH88_15320</name>
</gene>